<proteinExistence type="predicted"/>
<reference evidence="2" key="1">
    <citation type="journal article" date="2019" name="Int. J. Syst. Evol. Microbiol.">
        <title>The Global Catalogue of Microorganisms (GCM) 10K type strain sequencing project: providing services to taxonomists for standard genome sequencing and annotation.</title>
        <authorList>
            <consortium name="The Broad Institute Genomics Platform"/>
            <consortium name="The Broad Institute Genome Sequencing Center for Infectious Disease"/>
            <person name="Wu L."/>
            <person name="Ma J."/>
        </authorList>
    </citation>
    <scope>NUCLEOTIDE SEQUENCE [LARGE SCALE GENOMIC DNA]</scope>
    <source>
        <strain evidence="2">CCM 7043</strain>
    </source>
</reference>
<dbReference type="RefSeq" id="WP_344725114.1">
    <property type="nucleotide sequence ID" value="NZ_BAAAUS010000028.1"/>
</dbReference>
<gene>
    <name evidence="1" type="ORF">ACFSJD_36375</name>
</gene>
<evidence type="ECO:0000313" key="2">
    <source>
        <dbReference type="Proteomes" id="UP001597114"/>
    </source>
</evidence>
<sequence>MCPIPNTSSLAHLDQNTSAAALRLTDQWVATLTAAANKQTLTAGCD</sequence>
<keyword evidence="2" id="KW-1185">Reference proteome</keyword>
<dbReference type="EMBL" id="JBHUCO010000054">
    <property type="protein sequence ID" value="MFD1523010.1"/>
    <property type="molecule type" value="Genomic_DNA"/>
</dbReference>
<dbReference type="InterPro" id="IPR036812">
    <property type="entry name" value="NAD(P)_OxRdtase_dom_sf"/>
</dbReference>
<name>A0ABW4FAF0_9PSEU</name>
<dbReference type="SUPFAM" id="SSF51430">
    <property type="entry name" value="NAD(P)-linked oxidoreductase"/>
    <property type="match status" value="1"/>
</dbReference>
<protein>
    <submittedName>
        <fullName evidence="1">Uncharacterized protein</fullName>
    </submittedName>
</protein>
<comment type="caution">
    <text evidence="1">The sequence shown here is derived from an EMBL/GenBank/DDBJ whole genome shotgun (WGS) entry which is preliminary data.</text>
</comment>
<evidence type="ECO:0000313" key="1">
    <source>
        <dbReference type="EMBL" id="MFD1523010.1"/>
    </source>
</evidence>
<organism evidence="1 2">
    <name type="scientific">Pseudonocardia yunnanensis</name>
    <dbReference type="NCBI Taxonomy" id="58107"/>
    <lineage>
        <taxon>Bacteria</taxon>
        <taxon>Bacillati</taxon>
        <taxon>Actinomycetota</taxon>
        <taxon>Actinomycetes</taxon>
        <taxon>Pseudonocardiales</taxon>
        <taxon>Pseudonocardiaceae</taxon>
        <taxon>Pseudonocardia</taxon>
    </lineage>
</organism>
<dbReference type="Proteomes" id="UP001597114">
    <property type="component" value="Unassembled WGS sequence"/>
</dbReference>
<accession>A0ABW4FAF0</accession>